<dbReference type="VEuPathDB" id="FungiDB:H257_18197"/>
<evidence type="ECO:0000313" key="2">
    <source>
        <dbReference type="EMBL" id="KAF0712524.1"/>
    </source>
</evidence>
<evidence type="ECO:0000259" key="1">
    <source>
        <dbReference type="Pfam" id="PF07727"/>
    </source>
</evidence>
<comment type="caution">
    <text evidence="2">The sequence shown here is derived from an EMBL/GenBank/DDBJ whole genome shotgun (WGS) entry which is preliminary data.</text>
</comment>
<feature type="domain" description="Reverse transcriptase Ty1/copia-type" evidence="1">
    <location>
        <begin position="26"/>
        <end position="128"/>
    </location>
</feature>
<dbReference type="SUPFAM" id="SSF56672">
    <property type="entry name" value="DNA/RNA polymerases"/>
    <property type="match status" value="1"/>
</dbReference>
<protein>
    <recommendedName>
        <fullName evidence="1">Reverse transcriptase Ty1/copia-type domain-containing protein</fullName>
    </recommendedName>
</protein>
<dbReference type="PANTHER" id="PTHR11439:SF467">
    <property type="entry name" value="INTEGRASE CATALYTIC DOMAIN-CONTAINING PROTEIN"/>
    <property type="match status" value="1"/>
</dbReference>
<sequence length="293" mass="33211">MSACFKRVFMDKPLTYGTGLLSPTCLGFARLHKDRCVFLKARDDGWIHSLYVDDLLIISPTKALAAALKESLSLRFQMKDLGPVRDILGWEIVRDRSKRTLFIHQSRYCSTVLDRFDMSTSKPVATPFECTTPLSKAQCASSPEDIAFMHTKPYRSIVGSIMYLAMGSRPDWAYAIKQLSQFLHNPGIAHWRAAKRVLRYLQGNSNLGLMLGGRDYVSKPFLFAYVDANYAMCPDTRRCVSGFFILFFNSLISRLSKKQGIVTVNDRGRVCGSCPLHTRIFIRSPTRCRITSH</sequence>
<reference evidence="2 3" key="1">
    <citation type="submission" date="2019-06" db="EMBL/GenBank/DDBJ databases">
        <title>Genomics analysis of Aphanomyces spp. identifies a new class of oomycete effector associated with host adaptation.</title>
        <authorList>
            <person name="Gaulin E."/>
        </authorList>
    </citation>
    <scope>NUCLEOTIDE SEQUENCE [LARGE SCALE GENOMIC DNA]</scope>
    <source>
        <strain evidence="2 3">E</strain>
    </source>
</reference>
<dbReference type="PANTHER" id="PTHR11439">
    <property type="entry name" value="GAG-POL-RELATED RETROTRANSPOSON"/>
    <property type="match status" value="1"/>
</dbReference>
<name>A0A6A4ZJP4_APHAT</name>
<dbReference type="InterPro" id="IPR043502">
    <property type="entry name" value="DNA/RNA_pol_sf"/>
</dbReference>
<dbReference type="EMBL" id="VJMI01017756">
    <property type="protein sequence ID" value="KAF0712524.1"/>
    <property type="molecule type" value="Genomic_DNA"/>
</dbReference>
<dbReference type="AlphaFoldDB" id="A0A6A4ZJP4"/>
<proteinExistence type="predicted"/>
<dbReference type="Pfam" id="PF07727">
    <property type="entry name" value="RVT_2"/>
    <property type="match status" value="1"/>
</dbReference>
<dbReference type="Proteomes" id="UP000469452">
    <property type="component" value="Unassembled WGS sequence"/>
</dbReference>
<evidence type="ECO:0000313" key="3">
    <source>
        <dbReference type="Proteomes" id="UP000469452"/>
    </source>
</evidence>
<dbReference type="InterPro" id="IPR013103">
    <property type="entry name" value="RVT_2"/>
</dbReference>
<gene>
    <name evidence="2" type="ORF">AaE_012000</name>
</gene>
<organism evidence="2 3">
    <name type="scientific">Aphanomyces astaci</name>
    <name type="common">Crayfish plague agent</name>
    <dbReference type="NCBI Taxonomy" id="112090"/>
    <lineage>
        <taxon>Eukaryota</taxon>
        <taxon>Sar</taxon>
        <taxon>Stramenopiles</taxon>
        <taxon>Oomycota</taxon>
        <taxon>Saprolegniomycetes</taxon>
        <taxon>Saprolegniales</taxon>
        <taxon>Verrucalvaceae</taxon>
        <taxon>Aphanomyces</taxon>
    </lineage>
</organism>
<accession>A0A6A4ZJP4</accession>